<feature type="domain" description="Fe-S hydro-lyase tartrate dehydratase alpha-type catalytic" evidence="7">
    <location>
        <begin position="11"/>
        <end position="269"/>
    </location>
</feature>
<keyword evidence="2" id="KW-0004">4Fe-4S</keyword>
<keyword evidence="5" id="KW-0411">Iron-sulfur</keyword>
<dbReference type="PANTHER" id="PTHR30389:SF17">
    <property type="entry name" value="L(+)-TARTRATE DEHYDRATASE SUBUNIT ALPHA-RELATED"/>
    <property type="match status" value="1"/>
</dbReference>
<dbReference type="GO" id="GO:0051539">
    <property type="term" value="F:4 iron, 4 sulfur cluster binding"/>
    <property type="evidence" value="ECO:0007669"/>
    <property type="project" value="UniProtKB-KW"/>
</dbReference>
<dbReference type="NCBIfam" id="NF004885">
    <property type="entry name" value="PRK06246.1"/>
    <property type="match status" value="1"/>
</dbReference>
<dbReference type="PANTHER" id="PTHR30389">
    <property type="entry name" value="FUMARATE HYDRATASE-RELATED"/>
    <property type="match status" value="1"/>
</dbReference>
<evidence type="ECO:0000256" key="4">
    <source>
        <dbReference type="ARBA" id="ARBA00023004"/>
    </source>
</evidence>
<evidence type="ECO:0000313" key="8">
    <source>
        <dbReference type="EMBL" id="KKM81763.1"/>
    </source>
</evidence>
<feature type="domain" description="Fe-S hydro-lyase tartrate dehydratase alpha-type catalytic" evidence="7">
    <location>
        <begin position="270"/>
        <end position="347"/>
    </location>
</feature>
<dbReference type="EMBL" id="LAZR01007968">
    <property type="protein sequence ID" value="KKM81763.1"/>
    <property type="molecule type" value="Genomic_DNA"/>
</dbReference>
<organism evidence="8">
    <name type="scientific">marine sediment metagenome</name>
    <dbReference type="NCBI Taxonomy" id="412755"/>
    <lineage>
        <taxon>unclassified sequences</taxon>
        <taxon>metagenomes</taxon>
        <taxon>ecological metagenomes</taxon>
    </lineage>
</organism>
<dbReference type="AlphaFoldDB" id="A0A0F9KIK7"/>
<name>A0A0F9KIK7_9ZZZZ</name>
<dbReference type="GO" id="GO:0046872">
    <property type="term" value="F:metal ion binding"/>
    <property type="evidence" value="ECO:0007669"/>
    <property type="project" value="UniProtKB-KW"/>
</dbReference>
<evidence type="ECO:0000256" key="3">
    <source>
        <dbReference type="ARBA" id="ARBA00022723"/>
    </source>
</evidence>
<reference evidence="8" key="1">
    <citation type="journal article" date="2015" name="Nature">
        <title>Complex archaea that bridge the gap between prokaryotes and eukaryotes.</title>
        <authorList>
            <person name="Spang A."/>
            <person name="Saw J.H."/>
            <person name="Jorgensen S.L."/>
            <person name="Zaremba-Niedzwiedzka K."/>
            <person name="Martijn J."/>
            <person name="Lind A.E."/>
            <person name="van Eijk R."/>
            <person name="Schleper C."/>
            <person name="Guy L."/>
            <person name="Ettema T.J."/>
        </authorList>
    </citation>
    <scope>NUCLEOTIDE SEQUENCE</scope>
</reference>
<evidence type="ECO:0000256" key="1">
    <source>
        <dbReference type="ARBA" id="ARBA00008876"/>
    </source>
</evidence>
<keyword evidence="4" id="KW-0408">Iron</keyword>
<gene>
    <name evidence="8" type="ORF">LCGC14_1326520</name>
</gene>
<sequence>MREVKVGEIARAVKKLCMDANYHLPSDVIDALKEGYRKEESPVGKDVLLQILRNVEIAAQQKIPLCQDTGGAVFFIDLGQEVRITGGNLEDAIDKGVKGGYLKGYLRKSMVSDPLFKRINSKDNTPSVIHIRIVPGDKIKIILAPKGAGAENMSKVAMLKPADGVAGVRDFVIETVKKAGANSCPPVIVGVGIGGNFEKAPCLAKRALLRKIGEHNPDARYARLENELLRRINNLGIGPQGLGGRVTALAVNIEWSPCHIASLPLAVNIRLAKRALLRRIGEHNPDARYARLEGELLSRINNLGIGPQGLGGRVTALAVNIEWFPCHIASLPIAVNIQCHSARHKEIEI</sequence>
<evidence type="ECO:0000256" key="6">
    <source>
        <dbReference type="ARBA" id="ARBA00023239"/>
    </source>
</evidence>
<dbReference type="InterPro" id="IPR051208">
    <property type="entry name" value="Class-I_Fumarase/Tartrate_DH"/>
</dbReference>
<evidence type="ECO:0000256" key="2">
    <source>
        <dbReference type="ARBA" id="ARBA00022485"/>
    </source>
</evidence>
<keyword evidence="3" id="KW-0479">Metal-binding</keyword>
<protein>
    <recommendedName>
        <fullName evidence="7">Fe-S hydro-lyase tartrate dehydratase alpha-type catalytic domain-containing protein</fullName>
    </recommendedName>
</protein>
<evidence type="ECO:0000259" key="7">
    <source>
        <dbReference type="Pfam" id="PF05681"/>
    </source>
</evidence>
<proteinExistence type="inferred from homology"/>
<evidence type="ECO:0000256" key="5">
    <source>
        <dbReference type="ARBA" id="ARBA00023014"/>
    </source>
</evidence>
<dbReference type="Pfam" id="PF05681">
    <property type="entry name" value="Fumerase"/>
    <property type="match status" value="2"/>
</dbReference>
<dbReference type="InterPro" id="IPR004646">
    <property type="entry name" value="Fe-S_hydro-lyase_TtdA-typ_cat"/>
</dbReference>
<dbReference type="NCBIfam" id="TIGR00722">
    <property type="entry name" value="ttdA_fumA_fumB"/>
    <property type="match status" value="2"/>
</dbReference>
<comment type="similarity">
    <text evidence="1">Belongs to the class-I fumarase family.</text>
</comment>
<keyword evidence="6" id="KW-0456">Lyase</keyword>
<comment type="caution">
    <text evidence="8">The sequence shown here is derived from an EMBL/GenBank/DDBJ whole genome shotgun (WGS) entry which is preliminary data.</text>
</comment>
<accession>A0A0F9KIK7</accession>
<dbReference type="GO" id="GO:0016829">
    <property type="term" value="F:lyase activity"/>
    <property type="evidence" value="ECO:0007669"/>
    <property type="project" value="UniProtKB-KW"/>
</dbReference>